<organism evidence="1 2">
    <name type="scientific">Myriangium duriaei CBS 260.36</name>
    <dbReference type="NCBI Taxonomy" id="1168546"/>
    <lineage>
        <taxon>Eukaryota</taxon>
        <taxon>Fungi</taxon>
        <taxon>Dikarya</taxon>
        <taxon>Ascomycota</taxon>
        <taxon>Pezizomycotina</taxon>
        <taxon>Dothideomycetes</taxon>
        <taxon>Dothideomycetidae</taxon>
        <taxon>Myriangiales</taxon>
        <taxon>Myriangiaceae</taxon>
        <taxon>Myriangium</taxon>
    </lineage>
</organism>
<accession>A0A9P4MLH6</accession>
<dbReference type="EMBL" id="ML996081">
    <property type="protein sequence ID" value="KAF2157377.1"/>
    <property type="molecule type" value="Genomic_DNA"/>
</dbReference>
<proteinExistence type="predicted"/>
<comment type="caution">
    <text evidence="1">The sequence shown here is derived from an EMBL/GenBank/DDBJ whole genome shotgun (WGS) entry which is preliminary data.</text>
</comment>
<dbReference type="AlphaFoldDB" id="A0A9P4MLH6"/>
<evidence type="ECO:0000313" key="2">
    <source>
        <dbReference type="Proteomes" id="UP000799439"/>
    </source>
</evidence>
<name>A0A9P4MLH6_9PEZI</name>
<sequence>MVILSIPIVGDRLCSALVLPKSRRRQTRMLCQGGKVATWGTATRKTCFAMTDTIDPDSQHCNSSDDTTNKEMYCLDLMEFAFHCKSLHERVRPSQPADVAQQAVPSDVLASACNFGGPLWVIPDPVVDPILVAFRLMCDLVLRIKWTAAALSVCDNFSAMKVSPPVRMIAGPQAAHGNATGPACKTGA</sequence>
<evidence type="ECO:0000313" key="1">
    <source>
        <dbReference type="EMBL" id="KAF2157377.1"/>
    </source>
</evidence>
<gene>
    <name evidence="1" type="ORF">K461DRAFT_16043</name>
</gene>
<protein>
    <submittedName>
        <fullName evidence="1">Uncharacterized protein</fullName>
    </submittedName>
</protein>
<reference evidence="1" key="1">
    <citation type="journal article" date="2020" name="Stud. Mycol.">
        <title>101 Dothideomycetes genomes: a test case for predicting lifestyles and emergence of pathogens.</title>
        <authorList>
            <person name="Haridas S."/>
            <person name="Albert R."/>
            <person name="Binder M."/>
            <person name="Bloem J."/>
            <person name="Labutti K."/>
            <person name="Salamov A."/>
            <person name="Andreopoulos B."/>
            <person name="Baker S."/>
            <person name="Barry K."/>
            <person name="Bills G."/>
            <person name="Bluhm B."/>
            <person name="Cannon C."/>
            <person name="Castanera R."/>
            <person name="Culley D."/>
            <person name="Daum C."/>
            <person name="Ezra D."/>
            <person name="Gonzalez J."/>
            <person name="Henrissat B."/>
            <person name="Kuo A."/>
            <person name="Liang C."/>
            <person name="Lipzen A."/>
            <person name="Lutzoni F."/>
            <person name="Magnuson J."/>
            <person name="Mondo S."/>
            <person name="Nolan M."/>
            <person name="Ohm R."/>
            <person name="Pangilinan J."/>
            <person name="Park H.-J."/>
            <person name="Ramirez L."/>
            <person name="Alfaro M."/>
            <person name="Sun H."/>
            <person name="Tritt A."/>
            <person name="Yoshinaga Y."/>
            <person name="Zwiers L.-H."/>
            <person name="Turgeon B."/>
            <person name="Goodwin S."/>
            <person name="Spatafora J."/>
            <person name="Crous P."/>
            <person name="Grigoriev I."/>
        </authorList>
    </citation>
    <scope>NUCLEOTIDE SEQUENCE</scope>
    <source>
        <strain evidence="1">CBS 260.36</strain>
    </source>
</reference>
<dbReference type="Proteomes" id="UP000799439">
    <property type="component" value="Unassembled WGS sequence"/>
</dbReference>
<keyword evidence="2" id="KW-1185">Reference proteome</keyword>